<dbReference type="Pfam" id="PF08849">
    <property type="entry name" value="BrxA"/>
    <property type="match status" value="1"/>
</dbReference>
<dbReference type="InterPro" id="IPR014948">
    <property type="entry name" value="BrxA"/>
</dbReference>
<name>A0A448HG71_9ACTO</name>
<protein>
    <submittedName>
        <fullName evidence="1">Inner membrane protein (DUF1819)</fullName>
    </submittedName>
</protein>
<accession>A0A448HG71</accession>
<dbReference type="RefSeq" id="WP_232009885.1">
    <property type="nucleotide sequence ID" value="NZ_LR134350.1"/>
</dbReference>
<dbReference type="EMBL" id="LR134350">
    <property type="protein sequence ID" value="VEG27457.1"/>
    <property type="molecule type" value="Genomic_DNA"/>
</dbReference>
<dbReference type="Gene3D" id="1.10.3540.10">
    <property type="entry name" value="uncharacterized protein from magnetospirillum magneticum domain"/>
    <property type="match status" value="1"/>
</dbReference>
<evidence type="ECO:0000313" key="2">
    <source>
        <dbReference type="Proteomes" id="UP000266895"/>
    </source>
</evidence>
<keyword evidence="2" id="KW-1185">Reference proteome</keyword>
<gene>
    <name evidence="1" type="ORF">NCTC11636_01041</name>
</gene>
<sequence length="208" mass="23107">MASTAGVQVVATVPAPYRLSFVVGGLLSAEATIAVPLYLRLHDWTAVRAALAEDNLLHARTRATGVRLAREVVQRMSTLSDAELYHLATALSPDRRHLMWAAACRHYEIVADFAHEVLRGSYLRGIHALSAEDFERFWDAKALWHSELEATKPSTRAKIRTNLFLAMRQAGLLEEGGIVAPLLSPEVRLLLDQRAPSDLRFFPVRSSL</sequence>
<dbReference type="KEGG" id="ahw:NCTC11636_01041"/>
<proteinExistence type="predicted"/>
<dbReference type="Proteomes" id="UP000266895">
    <property type="component" value="Chromosome"/>
</dbReference>
<dbReference type="AlphaFoldDB" id="A0A448HG71"/>
<organism evidence="1 2">
    <name type="scientific">Actinomyces howellii</name>
    <dbReference type="NCBI Taxonomy" id="52771"/>
    <lineage>
        <taxon>Bacteria</taxon>
        <taxon>Bacillati</taxon>
        <taxon>Actinomycetota</taxon>
        <taxon>Actinomycetes</taxon>
        <taxon>Actinomycetales</taxon>
        <taxon>Actinomycetaceae</taxon>
        <taxon>Actinomyces</taxon>
    </lineage>
</organism>
<reference evidence="1 2" key="1">
    <citation type="submission" date="2018-12" db="EMBL/GenBank/DDBJ databases">
        <authorList>
            <consortium name="Pathogen Informatics"/>
        </authorList>
    </citation>
    <scope>NUCLEOTIDE SEQUENCE [LARGE SCALE GENOMIC DNA]</scope>
    <source>
        <strain evidence="1 2">NCTC11636</strain>
    </source>
</reference>
<evidence type="ECO:0000313" key="1">
    <source>
        <dbReference type="EMBL" id="VEG27457.1"/>
    </source>
</evidence>
<dbReference type="InterPro" id="IPR023137">
    <property type="entry name" value="BrxA_sf"/>
</dbReference>